<evidence type="ECO:0000256" key="1">
    <source>
        <dbReference type="ARBA" id="ARBA00010247"/>
    </source>
</evidence>
<dbReference type="Gene3D" id="6.10.140.1730">
    <property type="match status" value="1"/>
</dbReference>
<protein>
    <recommendedName>
        <fullName evidence="4">60S ribosomal protein L29</fullName>
    </recommendedName>
</protein>
<comment type="similarity">
    <text evidence="1 4">Belongs to the eukaryotic ribosomal protein eL29 family.</text>
</comment>
<feature type="region of interest" description="Disordered" evidence="5">
    <location>
        <begin position="1"/>
        <end position="71"/>
    </location>
</feature>
<feature type="compositionally biased region" description="Basic residues" evidence="5">
    <location>
        <begin position="1"/>
        <end position="28"/>
    </location>
</feature>
<accession>A0A2J7PT32</accession>
<dbReference type="PANTHER" id="PTHR12884:SF0">
    <property type="entry name" value="60S RIBOSOMAL PROTEIN L29"/>
    <property type="match status" value="1"/>
</dbReference>
<dbReference type="GO" id="GO:0002181">
    <property type="term" value="P:cytoplasmic translation"/>
    <property type="evidence" value="ECO:0007669"/>
    <property type="project" value="TreeGrafter"/>
</dbReference>
<dbReference type="FunCoup" id="A0A2J7PT32">
    <property type="interactions" value="780"/>
</dbReference>
<dbReference type="InParanoid" id="A0A2J7PT32"/>
<name>A0A2J7PT32_9NEOP</name>
<dbReference type="AlphaFoldDB" id="A0A2J7PT32"/>
<keyword evidence="2 4" id="KW-0689">Ribosomal protein</keyword>
<evidence type="ECO:0000256" key="4">
    <source>
        <dbReference type="RuleBase" id="RU364026"/>
    </source>
</evidence>
<evidence type="ECO:0000313" key="6">
    <source>
        <dbReference type="EMBL" id="PNF19484.1"/>
    </source>
</evidence>
<evidence type="ECO:0000313" key="7">
    <source>
        <dbReference type="Proteomes" id="UP000235965"/>
    </source>
</evidence>
<keyword evidence="7" id="KW-1185">Reference proteome</keyword>
<evidence type="ECO:0000256" key="5">
    <source>
        <dbReference type="SAM" id="MobiDB-lite"/>
    </source>
</evidence>
<reference evidence="6 7" key="1">
    <citation type="submission" date="2017-12" db="EMBL/GenBank/DDBJ databases">
        <title>Hemimetabolous genomes reveal molecular basis of termite eusociality.</title>
        <authorList>
            <person name="Harrison M.C."/>
            <person name="Jongepier E."/>
            <person name="Robertson H.M."/>
            <person name="Arning N."/>
            <person name="Bitard-Feildel T."/>
            <person name="Chao H."/>
            <person name="Childers C.P."/>
            <person name="Dinh H."/>
            <person name="Doddapaneni H."/>
            <person name="Dugan S."/>
            <person name="Gowin J."/>
            <person name="Greiner C."/>
            <person name="Han Y."/>
            <person name="Hu H."/>
            <person name="Hughes D.S.T."/>
            <person name="Huylmans A.-K."/>
            <person name="Kemena C."/>
            <person name="Kremer L.P.M."/>
            <person name="Lee S.L."/>
            <person name="Lopez-Ezquerra A."/>
            <person name="Mallet L."/>
            <person name="Monroy-Kuhn J.M."/>
            <person name="Moser A."/>
            <person name="Murali S.C."/>
            <person name="Muzny D.M."/>
            <person name="Otani S."/>
            <person name="Piulachs M.-D."/>
            <person name="Poelchau M."/>
            <person name="Qu J."/>
            <person name="Schaub F."/>
            <person name="Wada-Katsumata A."/>
            <person name="Worley K.C."/>
            <person name="Xie Q."/>
            <person name="Ylla G."/>
            <person name="Poulsen M."/>
            <person name="Gibbs R.A."/>
            <person name="Schal C."/>
            <person name="Richards S."/>
            <person name="Belles X."/>
            <person name="Korb J."/>
            <person name="Bornberg-Bauer E."/>
        </authorList>
    </citation>
    <scope>NUCLEOTIDE SEQUENCE [LARGE SCALE GENOMIC DNA]</scope>
    <source>
        <tissue evidence="6">Whole body</tissue>
    </source>
</reference>
<dbReference type="Proteomes" id="UP000235965">
    <property type="component" value="Unassembled WGS sequence"/>
</dbReference>
<evidence type="ECO:0000256" key="3">
    <source>
        <dbReference type="ARBA" id="ARBA00023274"/>
    </source>
</evidence>
<dbReference type="PANTHER" id="PTHR12884">
    <property type="entry name" value="60S RIBOSOMAL PROTEIN L29"/>
    <property type="match status" value="1"/>
</dbReference>
<dbReference type="Pfam" id="PF01779">
    <property type="entry name" value="Ribosomal_L29e"/>
    <property type="match status" value="1"/>
</dbReference>
<dbReference type="GO" id="GO:0003735">
    <property type="term" value="F:structural constituent of ribosome"/>
    <property type="evidence" value="ECO:0007669"/>
    <property type="project" value="UniProtKB-UniRule"/>
</dbReference>
<organism evidence="6 7">
    <name type="scientific">Cryptotermes secundus</name>
    <dbReference type="NCBI Taxonomy" id="105785"/>
    <lineage>
        <taxon>Eukaryota</taxon>
        <taxon>Metazoa</taxon>
        <taxon>Ecdysozoa</taxon>
        <taxon>Arthropoda</taxon>
        <taxon>Hexapoda</taxon>
        <taxon>Insecta</taxon>
        <taxon>Pterygota</taxon>
        <taxon>Neoptera</taxon>
        <taxon>Polyneoptera</taxon>
        <taxon>Dictyoptera</taxon>
        <taxon>Blattodea</taxon>
        <taxon>Blattoidea</taxon>
        <taxon>Termitoidae</taxon>
        <taxon>Kalotermitidae</taxon>
        <taxon>Cryptotermitinae</taxon>
        <taxon>Cryptotermes</taxon>
    </lineage>
</organism>
<dbReference type="GO" id="GO:0022625">
    <property type="term" value="C:cytosolic large ribosomal subunit"/>
    <property type="evidence" value="ECO:0007669"/>
    <property type="project" value="TreeGrafter"/>
</dbReference>
<dbReference type="STRING" id="105785.A0A2J7PT32"/>
<feature type="compositionally biased region" description="Basic and acidic residues" evidence="5">
    <location>
        <begin position="51"/>
        <end position="71"/>
    </location>
</feature>
<sequence>MAKSKNHTNHNQNRKAHRNGIKKPKRYRHESTRGVDAKFLRNQRFAKKHNLKPEEQKKRAEQRKNSKAETA</sequence>
<keyword evidence="3 4" id="KW-0687">Ribonucleoprotein</keyword>
<proteinExistence type="inferred from homology"/>
<evidence type="ECO:0000256" key="2">
    <source>
        <dbReference type="ARBA" id="ARBA00022980"/>
    </source>
</evidence>
<gene>
    <name evidence="6" type="primary">RpL29</name>
    <name evidence="6" type="ORF">B7P43_G02320</name>
</gene>
<feature type="compositionally biased region" description="Basic and acidic residues" evidence="5">
    <location>
        <begin position="29"/>
        <end position="39"/>
    </location>
</feature>
<comment type="caution">
    <text evidence="6">The sequence shown here is derived from an EMBL/GenBank/DDBJ whole genome shotgun (WGS) entry which is preliminary data.</text>
</comment>
<dbReference type="InterPro" id="IPR002673">
    <property type="entry name" value="Ribosomal_eL29"/>
</dbReference>
<dbReference type="EMBL" id="NEVH01021921">
    <property type="protein sequence ID" value="PNF19484.1"/>
    <property type="molecule type" value="Genomic_DNA"/>
</dbReference>